<feature type="domain" description="GAF" evidence="1">
    <location>
        <begin position="27"/>
        <end position="174"/>
    </location>
</feature>
<dbReference type="Pfam" id="PF01590">
    <property type="entry name" value="GAF"/>
    <property type="match status" value="1"/>
</dbReference>
<comment type="caution">
    <text evidence="2">The sequence shown here is derived from an EMBL/GenBank/DDBJ whole genome shotgun (WGS) entry which is preliminary data.</text>
</comment>
<evidence type="ECO:0000313" key="3">
    <source>
        <dbReference type="Proteomes" id="UP000249341"/>
    </source>
</evidence>
<evidence type="ECO:0000313" key="2">
    <source>
        <dbReference type="EMBL" id="RAK33132.1"/>
    </source>
</evidence>
<dbReference type="AlphaFoldDB" id="A0A327Z734"/>
<accession>A0A327Z734</accession>
<dbReference type="Proteomes" id="UP000249341">
    <property type="component" value="Unassembled WGS sequence"/>
</dbReference>
<proteinExistence type="predicted"/>
<gene>
    <name evidence="2" type="ORF">B0I29_112164</name>
</gene>
<dbReference type="InterPro" id="IPR029016">
    <property type="entry name" value="GAF-like_dom_sf"/>
</dbReference>
<protein>
    <submittedName>
        <fullName evidence="2">GAF domain-containing protein</fullName>
    </submittedName>
</protein>
<evidence type="ECO:0000259" key="1">
    <source>
        <dbReference type="SMART" id="SM00065"/>
    </source>
</evidence>
<reference evidence="2 3" key="1">
    <citation type="submission" date="2018-06" db="EMBL/GenBank/DDBJ databases">
        <title>Genomic Encyclopedia of Type Strains, Phase III (KMG-III): the genomes of soil and plant-associated and newly described type strains.</title>
        <authorList>
            <person name="Whitman W."/>
        </authorList>
    </citation>
    <scope>NUCLEOTIDE SEQUENCE [LARGE SCALE GENOMIC DNA]</scope>
    <source>
        <strain evidence="2 3">CGMCC 4.7090</strain>
    </source>
</reference>
<dbReference type="PANTHER" id="PTHR43102:SF2">
    <property type="entry name" value="GAF DOMAIN-CONTAINING PROTEIN"/>
    <property type="match status" value="1"/>
</dbReference>
<dbReference type="Gene3D" id="3.30.450.40">
    <property type="match status" value="1"/>
</dbReference>
<dbReference type="EMBL" id="QLMJ01000012">
    <property type="protein sequence ID" value="RAK33132.1"/>
    <property type="molecule type" value="Genomic_DNA"/>
</dbReference>
<keyword evidence="3" id="KW-1185">Reference proteome</keyword>
<dbReference type="SMART" id="SM00065">
    <property type="entry name" value="GAF"/>
    <property type="match status" value="1"/>
</dbReference>
<dbReference type="OrthoDB" id="9151676at2"/>
<name>A0A327Z734_9ACTN</name>
<dbReference type="InterPro" id="IPR003018">
    <property type="entry name" value="GAF"/>
</dbReference>
<dbReference type="PANTHER" id="PTHR43102">
    <property type="entry name" value="SLR1143 PROTEIN"/>
    <property type="match status" value="1"/>
</dbReference>
<organism evidence="2 3">
    <name type="scientific">Actinoplanes lutulentus</name>
    <dbReference type="NCBI Taxonomy" id="1287878"/>
    <lineage>
        <taxon>Bacteria</taxon>
        <taxon>Bacillati</taxon>
        <taxon>Actinomycetota</taxon>
        <taxon>Actinomycetes</taxon>
        <taxon>Micromonosporales</taxon>
        <taxon>Micromonosporaceae</taxon>
        <taxon>Actinoplanes</taxon>
    </lineage>
</organism>
<sequence>MTTLRYPEVRDRARLLEVARLGVDVDEPREYLTELVEEVAARMGTPLAMVTGLLSDAQVFLAGRGPVPEWVTEVGGTPIEWAFCGPLLRSEEARYVNDFTADAEFQDNPLVTRDGVRSYIGAPVISSRGLVLGSVCGLDLCPREFDAAHLQLVQDLADETARRIESHAFPDEYA</sequence>
<dbReference type="RefSeq" id="WP_111651488.1">
    <property type="nucleotide sequence ID" value="NZ_JACHWI010000002.1"/>
</dbReference>
<dbReference type="SUPFAM" id="SSF55781">
    <property type="entry name" value="GAF domain-like"/>
    <property type="match status" value="1"/>
</dbReference>